<evidence type="ECO:0000256" key="9">
    <source>
        <dbReference type="ARBA" id="ARBA00023077"/>
    </source>
</evidence>
<comment type="similarity">
    <text evidence="12 14">Belongs to the TonB-dependent receptor family.</text>
</comment>
<dbReference type="PANTHER" id="PTHR32552">
    <property type="entry name" value="FERRICHROME IRON RECEPTOR-RELATED"/>
    <property type="match status" value="1"/>
</dbReference>
<keyword evidence="9 14" id="KW-0798">TonB box</keyword>
<dbReference type="InterPro" id="IPR010917">
    <property type="entry name" value="TonB_rcpt_CS"/>
</dbReference>
<dbReference type="Gene3D" id="2.40.170.20">
    <property type="entry name" value="TonB-dependent receptor, beta-barrel domain"/>
    <property type="match status" value="1"/>
</dbReference>
<evidence type="ECO:0000256" key="5">
    <source>
        <dbReference type="ARBA" id="ARBA00022692"/>
    </source>
</evidence>
<keyword evidence="5 12" id="KW-0812">Transmembrane</keyword>
<evidence type="ECO:0000256" key="10">
    <source>
        <dbReference type="ARBA" id="ARBA00023136"/>
    </source>
</evidence>
<keyword evidence="17" id="KW-0675">Receptor</keyword>
<name>A0A1U6IT79_9SPHN</name>
<dbReference type="SUPFAM" id="SSF56935">
    <property type="entry name" value="Porins"/>
    <property type="match status" value="1"/>
</dbReference>
<keyword evidence="8" id="KW-0406">Ion transport</keyword>
<dbReference type="RefSeq" id="WP_079731884.1">
    <property type="nucleotide sequence ID" value="NZ_FVZE01000014.1"/>
</dbReference>
<feature type="short sequence motif" description="TonB C-terminal box" evidence="13">
    <location>
        <begin position="661"/>
        <end position="678"/>
    </location>
</feature>
<dbReference type="PROSITE" id="PS52016">
    <property type="entry name" value="TONB_DEPENDENT_REC_3"/>
    <property type="match status" value="1"/>
</dbReference>
<keyword evidence="7" id="KW-0408">Iron</keyword>
<evidence type="ECO:0000256" key="2">
    <source>
        <dbReference type="ARBA" id="ARBA00022448"/>
    </source>
</evidence>
<keyword evidence="4" id="KW-0410">Iron transport</keyword>
<comment type="subcellular location">
    <subcellularLocation>
        <location evidence="1 12">Cell outer membrane</location>
        <topology evidence="1 12">Multi-pass membrane protein</topology>
    </subcellularLocation>
</comment>
<dbReference type="Gene3D" id="2.170.130.10">
    <property type="entry name" value="TonB-dependent receptor, plug domain"/>
    <property type="match status" value="1"/>
</dbReference>
<dbReference type="PANTHER" id="PTHR32552:SF81">
    <property type="entry name" value="TONB-DEPENDENT OUTER MEMBRANE RECEPTOR"/>
    <property type="match status" value="1"/>
</dbReference>
<dbReference type="GO" id="GO:0006826">
    <property type="term" value="P:iron ion transport"/>
    <property type="evidence" value="ECO:0007669"/>
    <property type="project" value="UniProtKB-KW"/>
</dbReference>
<dbReference type="STRING" id="428990.SAMN06295987_1142"/>
<evidence type="ECO:0000313" key="18">
    <source>
        <dbReference type="Proteomes" id="UP000190989"/>
    </source>
</evidence>
<reference evidence="18" key="1">
    <citation type="submission" date="2017-02" db="EMBL/GenBank/DDBJ databases">
        <authorList>
            <person name="Varghese N."/>
            <person name="Submissions S."/>
        </authorList>
    </citation>
    <scope>NUCLEOTIDE SEQUENCE [LARGE SCALE GENOMIC DNA]</scope>
    <source>
        <strain evidence="18">SM117</strain>
    </source>
</reference>
<feature type="domain" description="TonB-dependent receptor-like beta-barrel" evidence="15">
    <location>
        <begin position="266"/>
        <end position="645"/>
    </location>
</feature>
<evidence type="ECO:0000256" key="11">
    <source>
        <dbReference type="ARBA" id="ARBA00023237"/>
    </source>
</evidence>
<keyword evidence="3 12" id="KW-1134">Transmembrane beta strand</keyword>
<dbReference type="InterPro" id="IPR036942">
    <property type="entry name" value="Beta-barrel_TonB_sf"/>
</dbReference>
<dbReference type="GO" id="GO:0009279">
    <property type="term" value="C:cell outer membrane"/>
    <property type="evidence" value="ECO:0007669"/>
    <property type="project" value="UniProtKB-SubCell"/>
</dbReference>
<dbReference type="InterPro" id="IPR037066">
    <property type="entry name" value="Plug_dom_sf"/>
</dbReference>
<keyword evidence="18" id="KW-1185">Reference proteome</keyword>
<evidence type="ECO:0000256" key="6">
    <source>
        <dbReference type="ARBA" id="ARBA00022729"/>
    </source>
</evidence>
<evidence type="ECO:0000256" key="12">
    <source>
        <dbReference type="PROSITE-ProRule" id="PRU01360"/>
    </source>
</evidence>
<proteinExistence type="inferred from homology"/>
<organism evidence="17 18">
    <name type="scientific">Novosphingobium mathurense</name>
    <dbReference type="NCBI Taxonomy" id="428990"/>
    <lineage>
        <taxon>Bacteria</taxon>
        <taxon>Pseudomonadati</taxon>
        <taxon>Pseudomonadota</taxon>
        <taxon>Alphaproteobacteria</taxon>
        <taxon>Sphingomonadales</taxon>
        <taxon>Sphingomonadaceae</taxon>
        <taxon>Novosphingobium</taxon>
    </lineage>
</organism>
<evidence type="ECO:0000256" key="13">
    <source>
        <dbReference type="PROSITE-ProRule" id="PRU10144"/>
    </source>
</evidence>
<evidence type="ECO:0000256" key="1">
    <source>
        <dbReference type="ARBA" id="ARBA00004571"/>
    </source>
</evidence>
<evidence type="ECO:0000256" key="4">
    <source>
        <dbReference type="ARBA" id="ARBA00022496"/>
    </source>
</evidence>
<evidence type="ECO:0000259" key="16">
    <source>
        <dbReference type="Pfam" id="PF07715"/>
    </source>
</evidence>
<evidence type="ECO:0000256" key="14">
    <source>
        <dbReference type="RuleBase" id="RU003357"/>
    </source>
</evidence>
<evidence type="ECO:0000256" key="8">
    <source>
        <dbReference type="ARBA" id="ARBA00023065"/>
    </source>
</evidence>
<accession>A0A1U6IT79</accession>
<protein>
    <submittedName>
        <fullName evidence="17">Outer membrane receptor proteins, mostly Fe transport</fullName>
    </submittedName>
</protein>
<gene>
    <name evidence="17" type="ORF">SAMN06295987_1142</name>
</gene>
<evidence type="ECO:0000256" key="3">
    <source>
        <dbReference type="ARBA" id="ARBA00022452"/>
    </source>
</evidence>
<dbReference type="PROSITE" id="PS01156">
    <property type="entry name" value="TONB_DEPENDENT_REC_2"/>
    <property type="match status" value="1"/>
</dbReference>
<dbReference type="InterPro" id="IPR039426">
    <property type="entry name" value="TonB-dep_rcpt-like"/>
</dbReference>
<dbReference type="Pfam" id="PF07715">
    <property type="entry name" value="Plug"/>
    <property type="match status" value="1"/>
</dbReference>
<keyword evidence="2 12" id="KW-0813">Transport</keyword>
<keyword evidence="6" id="KW-0732">Signal</keyword>
<dbReference type="InterPro" id="IPR012910">
    <property type="entry name" value="Plug_dom"/>
</dbReference>
<dbReference type="Proteomes" id="UP000190989">
    <property type="component" value="Unassembled WGS sequence"/>
</dbReference>
<dbReference type="InterPro" id="IPR000531">
    <property type="entry name" value="Beta-barrel_TonB"/>
</dbReference>
<dbReference type="AlphaFoldDB" id="A0A1U6IT79"/>
<keyword evidence="11 12" id="KW-0998">Cell outer membrane</keyword>
<keyword evidence="10 12" id="KW-0472">Membrane</keyword>
<dbReference type="EMBL" id="FVZE01000014">
    <property type="protein sequence ID" value="SLK11219.1"/>
    <property type="molecule type" value="Genomic_DNA"/>
</dbReference>
<evidence type="ECO:0000256" key="7">
    <source>
        <dbReference type="ARBA" id="ARBA00023004"/>
    </source>
</evidence>
<evidence type="ECO:0000259" key="15">
    <source>
        <dbReference type="Pfam" id="PF00593"/>
    </source>
</evidence>
<dbReference type="Pfam" id="PF00593">
    <property type="entry name" value="TonB_dep_Rec_b-barrel"/>
    <property type="match status" value="1"/>
</dbReference>
<evidence type="ECO:0000313" key="17">
    <source>
        <dbReference type="EMBL" id="SLK11219.1"/>
    </source>
</evidence>
<sequence length="678" mass="73652">MLDALLLASALADGVPPSAPASVDEIIVTGERIARSLQQTASSVAVETRRMIADKAAPDRIEQLLQQAVNVQLGSGGEGPVIRGQDSTGVVRDLAAFLSGSRPRATIQVDGRAASYYELAFGLTPLWDVERVEIFRSPQTTTQGRNSIGGAIFVETQDPQFEWDGKARLLAGEAMTRQASAAVSVPLVADQLALRLSADLRRSRTASRITSPAAGIDPERDDSDMVRAKLLFRPAALPGARLLVTYAHGRSQMPQIEGVEEPFRARRNPDAGYGIFAINTDSLTGRFTYAPGNAFDVSATLSYGDADVRRYAPPGLGRARIATQDVSVEPIVAWHSQSGARLSAGLHHTRVTLDQTIDISALLLGIGTFSDLQKSTGVFGEALLPLTGTLSLTAGLRYQTDSQVRIGDLRGGLRTLQLDYDRTFRAWLPKVSLAWEAASGLRLGLQVQRAYNPGGVSLNTQSGRAEFFEAEYLWDYEAFVRARLDDGRLSISVNGFAYDMIDAQRTQTIEFFAANGQLTTAVQVSNAPRAWTRGLELEADWQPSTRFSLRAAIGLLGTRITRTQVKSDPMLGKEFQRSPHLSASAALAWQPVPPLRLTAQVRHYSGYFSDDIETPDRRVSGSTTVDAKAAWTLGRLTVFGYARNLFDEFHLTYRFSVISGLATAGDPRELGLGMELSF</sequence>
<feature type="domain" description="TonB-dependent receptor plug" evidence="16">
    <location>
        <begin position="37"/>
        <end position="151"/>
    </location>
</feature>